<evidence type="ECO:0000313" key="5">
    <source>
        <dbReference type="Proteomes" id="UP000680865"/>
    </source>
</evidence>
<accession>A0A919VIE3</accession>
<protein>
    <submittedName>
        <fullName evidence="4">Oxidoreductase</fullName>
    </submittedName>
</protein>
<feature type="domain" description="Enoyl reductase (ER)" evidence="3">
    <location>
        <begin position="10"/>
        <end position="304"/>
    </location>
</feature>
<dbReference type="Pfam" id="PF08240">
    <property type="entry name" value="ADH_N"/>
    <property type="match status" value="1"/>
</dbReference>
<dbReference type="RefSeq" id="WP_212995478.1">
    <property type="nucleotide sequence ID" value="NZ_BAAATW010000009.1"/>
</dbReference>
<dbReference type="PROSITE" id="PS01162">
    <property type="entry name" value="QOR_ZETA_CRYSTAL"/>
    <property type="match status" value="1"/>
</dbReference>
<comment type="caution">
    <text evidence="4">The sequence shown here is derived from an EMBL/GenBank/DDBJ whole genome shotgun (WGS) entry which is preliminary data.</text>
</comment>
<dbReference type="InterPro" id="IPR036291">
    <property type="entry name" value="NAD(P)-bd_dom_sf"/>
</dbReference>
<dbReference type="GO" id="GO:0005829">
    <property type="term" value="C:cytosol"/>
    <property type="evidence" value="ECO:0007669"/>
    <property type="project" value="TreeGrafter"/>
</dbReference>
<keyword evidence="5" id="KW-1185">Reference proteome</keyword>
<dbReference type="Proteomes" id="UP000680865">
    <property type="component" value="Unassembled WGS sequence"/>
</dbReference>
<evidence type="ECO:0000256" key="1">
    <source>
        <dbReference type="ARBA" id="ARBA00022857"/>
    </source>
</evidence>
<dbReference type="SMART" id="SM00829">
    <property type="entry name" value="PKS_ER"/>
    <property type="match status" value="1"/>
</dbReference>
<keyword evidence="1" id="KW-0521">NADP</keyword>
<proteinExistence type="predicted"/>
<name>A0A919VIE3_9ACTN</name>
<dbReference type="Gene3D" id="3.90.180.10">
    <property type="entry name" value="Medium-chain alcohol dehydrogenases, catalytic domain"/>
    <property type="match status" value="1"/>
</dbReference>
<organism evidence="4 5">
    <name type="scientific">Winogradskya consettensis</name>
    <dbReference type="NCBI Taxonomy" id="113560"/>
    <lineage>
        <taxon>Bacteria</taxon>
        <taxon>Bacillati</taxon>
        <taxon>Actinomycetota</taxon>
        <taxon>Actinomycetes</taxon>
        <taxon>Micromonosporales</taxon>
        <taxon>Micromonosporaceae</taxon>
        <taxon>Winogradskya</taxon>
    </lineage>
</organism>
<evidence type="ECO:0000259" key="3">
    <source>
        <dbReference type="SMART" id="SM00829"/>
    </source>
</evidence>
<dbReference type="InterPro" id="IPR013154">
    <property type="entry name" value="ADH-like_N"/>
</dbReference>
<reference evidence="4" key="1">
    <citation type="submission" date="2021-03" db="EMBL/GenBank/DDBJ databases">
        <title>Whole genome shotgun sequence of Actinoplanes consettensis NBRC 14913.</title>
        <authorList>
            <person name="Komaki H."/>
            <person name="Tamura T."/>
        </authorList>
    </citation>
    <scope>NUCLEOTIDE SEQUENCE</scope>
    <source>
        <strain evidence="4">NBRC 14913</strain>
    </source>
</reference>
<dbReference type="EMBL" id="BOQP01000003">
    <property type="protein sequence ID" value="GIM66924.1"/>
    <property type="molecule type" value="Genomic_DNA"/>
</dbReference>
<dbReference type="GO" id="GO:0035925">
    <property type="term" value="F:mRNA 3'-UTR AU-rich region binding"/>
    <property type="evidence" value="ECO:0007669"/>
    <property type="project" value="TreeGrafter"/>
</dbReference>
<dbReference type="PANTHER" id="PTHR48106:SF13">
    <property type="entry name" value="QUINONE OXIDOREDUCTASE-RELATED"/>
    <property type="match status" value="1"/>
</dbReference>
<dbReference type="Gene3D" id="3.40.50.720">
    <property type="entry name" value="NAD(P)-binding Rossmann-like Domain"/>
    <property type="match status" value="1"/>
</dbReference>
<dbReference type="GO" id="GO:0070402">
    <property type="term" value="F:NADPH binding"/>
    <property type="evidence" value="ECO:0007669"/>
    <property type="project" value="TreeGrafter"/>
</dbReference>
<dbReference type="GO" id="GO:0008270">
    <property type="term" value="F:zinc ion binding"/>
    <property type="evidence" value="ECO:0007669"/>
    <property type="project" value="InterPro"/>
</dbReference>
<dbReference type="InterPro" id="IPR002364">
    <property type="entry name" value="Quin_OxRdtase/zeta-crystal_CS"/>
</dbReference>
<dbReference type="AlphaFoldDB" id="A0A919VIE3"/>
<dbReference type="InterPro" id="IPR020843">
    <property type="entry name" value="ER"/>
</dbReference>
<dbReference type="Pfam" id="PF13602">
    <property type="entry name" value="ADH_zinc_N_2"/>
    <property type="match status" value="1"/>
</dbReference>
<evidence type="ECO:0000256" key="2">
    <source>
        <dbReference type="ARBA" id="ARBA00023002"/>
    </source>
</evidence>
<sequence length="306" mass="31651">MRRVRYYEHGGPEVLTVEQADDPVPGQGELTVRPESIGVTLPAVRMVRDPTSTLPGVLGGEVAGEVVAIGEGVTGFAVGDRVVSLPFTGSYADLVVVPAVMTTHIPQGSSASQAVALVRSGHVALAALTVAAVAKDESVLVTAAAGGVGHLAVQLAKLHGVPRVVAAVGDLAKGDFLRELGADEVVRYGDDVEVDVVLDGAGGELLGTALKAVRPGGRLVFFNSGGGTINASELLGGAKTVTGMAIRHFAAAHRDLYDKHHELLWELAGDGRLRPAIHAELPLADAAEAHRIIETRQNLGKVVLRP</sequence>
<dbReference type="InterPro" id="IPR011032">
    <property type="entry name" value="GroES-like_sf"/>
</dbReference>
<keyword evidence="2" id="KW-0560">Oxidoreductase</keyword>
<dbReference type="GO" id="GO:0003960">
    <property type="term" value="F:quinone reductase (NADPH) activity"/>
    <property type="evidence" value="ECO:0007669"/>
    <property type="project" value="TreeGrafter"/>
</dbReference>
<dbReference type="SUPFAM" id="SSF50129">
    <property type="entry name" value="GroES-like"/>
    <property type="match status" value="1"/>
</dbReference>
<dbReference type="PANTHER" id="PTHR48106">
    <property type="entry name" value="QUINONE OXIDOREDUCTASE PIG3-RELATED"/>
    <property type="match status" value="1"/>
</dbReference>
<gene>
    <name evidence="4" type="ORF">Aco04nite_04010</name>
</gene>
<dbReference type="SUPFAM" id="SSF51735">
    <property type="entry name" value="NAD(P)-binding Rossmann-fold domains"/>
    <property type="match status" value="1"/>
</dbReference>
<evidence type="ECO:0000313" key="4">
    <source>
        <dbReference type="EMBL" id="GIM66924.1"/>
    </source>
</evidence>